<protein>
    <submittedName>
        <fullName evidence="1">Uncharacterized protein</fullName>
    </submittedName>
</protein>
<gene>
    <name evidence="1" type="ORF">GCM10023093_21350</name>
</gene>
<sequence length="77" mass="8685">MSTENVVFRKIKEISVRGIKPRPMITVLQISRELSLTSDSLLAQLAELKRLRLVTFCDNGTTSIKLTLLGSVVRRDK</sequence>
<accession>A0ABP8NJ87</accession>
<name>A0ABP8NJ87_9BACT</name>
<proteinExistence type="predicted"/>
<evidence type="ECO:0000313" key="1">
    <source>
        <dbReference type="EMBL" id="GAA4466755.1"/>
    </source>
</evidence>
<evidence type="ECO:0000313" key="2">
    <source>
        <dbReference type="Proteomes" id="UP001500067"/>
    </source>
</evidence>
<keyword evidence="2" id="KW-1185">Reference proteome</keyword>
<dbReference type="EMBL" id="BAABFA010000014">
    <property type="protein sequence ID" value="GAA4466755.1"/>
    <property type="molecule type" value="Genomic_DNA"/>
</dbReference>
<organism evidence="1 2">
    <name type="scientific">Nemorincola caseinilytica</name>
    <dbReference type="NCBI Taxonomy" id="2054315"/>
    <lineage>
        <taxon>Bacteria</taxon>
        <taxon>Pseudomonadati</taxon>
        <taxon>Bacteroidota</taxon>
        <taxon>Chitinophagia</taxon>
        <taxon>Chitinophagales</taxon>
        <taxon>Chitinophagaceae</taxon>
        <taxon>Nemorincola</taxon>
    </lineage>
</organism>
<reference evidence="2" key="1">
    <citation type="journal article" date="2019" name="Int. J. Syst. Evol. Microbiol.">
        <title>The Global Catalogue of Microorganisms (GCM) 10K type strain sequencing project: providing services to taxonomists for standard genome sequencing and annotation.</title>
        <authorList>
            <consortium name="The Broad Institute Genomics Platform"/>
            <consortium name="The Broad Institute Genome Sequencing Center for Infectious Disease"/>
            <person name="Wu L."/>
            <person name="Ma J."/>
        </authorList>
    </citation>
    <scope>NUCLEOTIDE SEQUENCE [LARGE SCALE GENOMIC DNA]</scope>
    <source>
        <strain evidence="2">JCM 32105</strain>
    </source>
</reference>
<dbReference type="Proteomes" id="UP001500067">
    <property type="component" value="Unassembled WGS sequence"/>
</dbReference>
<comment type="caution">
    <text evidence="1">The sequence shown here is derived from an EMBL/GenBank/DDBJ whole genome shotgun (WGS) entry which is preliminary data.</text>
</comment>